<evidence type="ECO:0000313" key="4">
    <source>
        <dbReference type="Proteomes" id="UP000236752"/>
    </source>
</evidence>
<dbReference type="Gene3D" id="2.60.130.10">
    <property type="entry name" value="Aromatic compound dioxygenase"/>
    <property type="match status" value="1"/>
</dbReference>
<evidence type="ECO:0000259" key="2">
    <source>
        <dbReference type="Pfam" id="PF00775"/>
    </source>
</evidence>
<dbReference type="InterPro" id="IPR000627">
    <property type="entry name" value="Intradiol_dOase_C"/>
</dbReference>
<protein>
    <submittedName>
        <fullName evidence="3">Dioxygenase</fullName>
    </submittedName>
</protein>
<accession>A0A1H5U735</accession>
<dbReference type="InterPro" id="IPR015889">
    <property type="entry name" value="Intradiol_dOase_core"/>
</dbReference>
<dbReference type="AlphaFoldDB" id="A0A1H5U735"/>
<dbReference type="SUPFAM" id="SSF49482">
    <property type="entry name" value="Aromatic compound dioxygenase"/>
    <property type="match status" value="1"/>
</dbReference>
<reference evidence="3 4" key="1">
    <citation type="submission" date="2016-10" db="EMBL/GenBank/DDBJ databases">
        <authorList>
            <person name="de Groot N.N."/>
        </authorList>
    </citation>
    <scope>NUCLEOTIDE SEQUENCE [LARGE SCALE GENOMIC DNA]</scope>
    <source>
        <strain evidence="3 4">DSM 26915</strain>
    </source>
</reference>
<dbReference type="InterPro" id="IPR006311">
    <property type="entry name" value="TAT_signal"/>
</dbReference>
<sequence>MSLVNRRHVLGALAASPIASLGIGAFPSSARAQAQAIGLITPNVCMVMPEVTEGPYYLDENLVRADITEDRQGIPMRLQMQVVTADCQPIENARVDVWHCDAEGNYSGYANQGSDGVLDTSDQVFLRGTQMTKADGTVTFQTIYPGWYRGRTTHIHYKVYLDEKTLLTSQIFFPDALSEYLFQSVTPYNNREAKRDTTNSNDWIASEAGSGAYAAVREQPEYYDAALVVGVASDAVSVPASMPGGAGGPPPGGPSGAGPQDGTNSAGVFVPSKT</sequence>
<dbReference type="PANTHER" id="PTHR34315:SF1">
    <property type="entry name" value="INTRADIOL RING-CLEAVAGE DIOXYGENASES DOMAIN-CONTAINING PROTEIN-RELATED"/>
    <property type="match status" value="1"/>
</dbReference>
<dbReference type="CDD" id="cd03457">
    <property type="entry name" value="intradiol_dioxygenase_like"/>
    <property type="match status" value="1"/>
</dbReference>
<name>A0A1H5U735_9RHOB</name>
<keyword evidence="3" id="KW-0223">Dioxygenase</keyword>
<evidence type="ECO:0000256" key="1">
    <source>
        <dbReference type="SAM" id="MobiDB-lite"/>
    </source>
</evidence>
<dbReference type="GO" id="GO:0008199">
    <property type="term" value="F:ferric iron binding"/>
    <property type="evidence" value="ECO:0007669"/>
    <property type="project" value="InterPro"/>
</dbReference>
<feature type="region of interest" description="Disordered" evidence="1">
    <location>
        <begin position="239"/>
        <end position="274"/>
    </location>
</feature>
<dbReference type="Pfam" id="PF00775">
    <property type="entry name" value="Dioxygenase_C"/>
    <property type="match status" value="1"/>
</dbReference>
<dbReference type="PANTHER" id="PTHR34315">
    <property type="match status" value="1"/>
</dbReference>
<feature type="domain" description="Intradiol ring-cleavage dioxygenases" evidence="2">
    <location>
        <begin position="58"/>
        <end position="175"/>
    </location>
</feature>
<dbReference type="EMBL" id="FNUZ01000001">
    <property type="protein sequence ID" value="SEF70789.1"/>
    <property type="molecule type" value="Genomic_DNA"/>
</dbReference>
<dbReference type="PROSITE" id="PS51318">
    <property type="entry name" value="TAT"/>
    <property type="match status" value="1"/>
</dbReference>
<keyword evidence="3" id="KW-0560">Oxidoreductase</keyword>
<dbReference type="GO" id="GO:0016702">
    <property type="term" value="F:oxidoreductase activity, acting on single donors with incorporation of molecular oxygen, incorporation of two atoms of oxygen"/>
    <property type="evidence" value="ECO:0007669"/>
    <property type="project" value="InterPro"/>
</dbReference>
<dbReference type="Proteomes" id="UP000236752">
    <property type="component" value="Unassembled WGS sequence"/>
</dbReference>
<evidence type="ECO:0000313" key="3">
    <source>
        <dbReference type="EMBL" id="SEF70789.1"/>
    </source>
</evidence>
<dbReference type="RefSeq" id="WP_234994670.1">
    <property type="nucleotide sequence ID" value="NZ_FNUZ01000001.1"/>
</dbReference>
<keyword evidence="4" id="KW-1185">Reference proteome</keyword>
<organism evidence="3 4">
    <name type="scientific">Thalassococcus halodurans</name>
    <dbReference type="NCBI Taxonomy" id="373675"/>
    <lineage>
        <taxon>Bacteria</taxon>
        <taxon>Pseudomonadati</taxon>
        <taxon>Pseudomonadota</taxon>
        <taxon>Alphaproteobacteria</taxon>
        <taxon>Rhodobacterales</taxon>
        <taxon>Roseobacteraceae</taxon>
        <taxon>Thalassococcus</taxon>
    </lineage>
</organism>
<proteinExistence type="predicted"/>
<gene>
    <name evidence="3" type="ORF">SAMN04488045_0886</name>
</gene>